<protein>
    <recommendedName>
        <fullName evidence="1">Protein kinase domain-containing protein</fullName>
    </recommendedName>
</protein>
<dbReference type="PROSITE" id="PS00108">
    <property type="entry name" value="PROTEIN_KINASE_ST"/>
    <property type="match status" value="1"/>
</dbReference>
<dbReference type="Pfam" id="PF00069">
    <property type="entry name" value="Pkinase"/>
    <property type="match status" value="1"/>
</dbReference>
<dbReference type="PANTHER" id="PTHR48011:SF56">
    <property type="entry name" value="PROTEIN KINASE DOMAIN-CONTAINING PROTEIN"/>
    <property type="match status" value="1"/>
</dbReference>
<dbReference type="PANTHER" id="PTHR48011">
    <property type="entry name" value="CCR4-NOT TRANSCRIPTIONAL COMPLEX SUBUNIT CAF120-RELATED"/>
    <property type="match status" value="1"/>
</dbReference>
<proteinExistence type="predicted"/>
<dbReference type="InterPro" id="IPR000719">
    <property type="entry name" value="Prot_kinase_dom"/>
</dbReference>
<dbReference type="InterPro" id="IPR008271">
    <property type="entry name" value="Ser/Thr_kinase_AS"/>
</dbReference>
<comment type="caution">
    <text evidence="2">The sequence shown here is derived from an EMBL/GenBank/DDBJ whole genome shotgun (WGS) entry which is preliminary data.</text>
</comment>
<evidence type="ECO:0000313" key="2">
    <source>
        <dbReference type="EMBL" id="KAF6158425.1"/>
    </source>
</evidence>
<dbReference type="SUPFAM" id="SSF56112">
    <property type="entry name" value="Protein kinase-like (PK-like)"/>
    <property type="match status" value="1"/>
</dbReference>
<dbReference type="GO" id="GO:0005524">
    <property type="term" value="F:ATP binding"/>
    <property type="evidence" value="ECO:0007669"/>
    <property type="project" value="InterPro"/>
</dbReference>
<keyword evidence="3" id="KW-1185">Reference proteome</keyword>
<evidence type="ECO:0000313" key="3">
    <source>
        <dbReference type="Proteomes" id="UP000541444"/>
    </source>
</evidence>
<organism evidence="2 3">
    <name type="scientific">Kingdonia uniflora</name>
    <dbReference type="NCBI Taxonomy" id="39325"/>
    <lineage>
        <taxon>Eukaryota</taxon>
        <taxon>Viridiplantae</taxon>
        <taxon>Streptophyta</taxon>
        <taxon>Embryophyta</taxon>
        <taxon>Tracheophyta</taxon>
        <taxon>Spermatophyta</taxon>
        <taxon>Magnoliopsida</taxon>
        <taxon>Ranunculales</taxon>
        <taxon>Circaeasteraceae</taxon>
        <taxon>Kingdonia</taxon>
    </lineage>
</organism>
<reference evidence="2 3" key="1">
    <citation type="journal article" date="2020" name="IScience">
        <title>Genome Sequencing of the Endangered Kingdonia uniflora (Circaeasteraceae, Ranunculales) Reveals Potential Mechanisms of Evolutionary Specialization.</title>
        <authorList>
            <person name="Sun Y."/>
            <person name="Deng T."/>
            <person name="Zhang A."/>
            <person name="Moore M.J."/>
            <person name="Landis J.B."/>
            <person name="Lin N."/>
            <person name="Zhang H."/>
            <person name="Zhang X."/>
            <person name="Huang J."/>
            <person name="Zhang X."/>
            <person name="Sun H."/>
            <person name="Wang H."/>
        </authorList>
    </citation>
    <scope>NUCLEOTIDE SEQUENCE [LARGE SCALE GENOMIC DNA]</scope>
    <source>
        <strain evidence="2">TB1705</strain>
        <tissue evidence="2">Leaf</tissue>
    </source>
</reference>
<accession>A0A7J7MU40</accession>
<dbReference type="GO" id="GO:0004672">
    <property type="term" value="F:protein kinase activity"/>
    <property type="evidence" value="ECO:0007669"/>
    <property type="project" value="InterPro"/>
</dbReference>
<dbReference type="Proteomes" id="UP000541444">
    <property type="component" value="Unassembled WGS sequence"/>
</dbReference>
<dbReference type="EMBL" id="JACGCM010001221">
    <property type="protein sequence ID" value="KAF6158425.1"/>
    <property type="molecule type" value="Genomic_DNA"/>
</dbReference>
<dbReference type="OrthoDB" id="25592at2759"/>
<name>A0A7J7MU40_9MAGN</name>
<dbReference type="Gene3D" id="1.10.510.10">
    <property type="entry name" value="Transferase(Phosphotransferase) domain 1"/>
    <property type="match status" value="1"/>
</dbReference>
<dbReference type="PROSITE" id="PS50011">
    <property type="entry name" value="PROTEIN_KINASE_DOM"/>
    <property type="match status" value="1"/>
</dbReference>
<dbReference type="InterPro" id="IPR052751">
    <property type="entry name" value="Plant_MAPKKK"/>
</dbReference>
<dbReference type="GO" id="GO:0007165">
    <property type="term" value="P:signal transduction"/>
    <property type="evidence" value="ECO:0007669"/>
    <property type="project" value="TreeGrafter"/>
</dbReference>
<sequence>MDKIIHGRWKKGEVIGKGTSATVSLATPDSNMHHLPPIMAGEDFTSSEENVVTPETNYNLLLAFAPGGTVADQIMETPEGLPEDEVMGFTRSILRGLHYVHSNRYVHCDIKPGNLLLFPLNYSKNEEKIGFEVKIADFGSAKRSDEELSDGGDKRLRGTSSYIAPESVAYNIYEPTCDVWALGCVVLEMLTGKPAWEKTTLDAQLQRIGYSDELPVIPKRLSRMARDFLSKTLVRDTELRWTASMLLRHHPFVSGDIKEEVGVSEGTTILYQSPRGPLDITCSNFDVRGKKKILIDIDDNVLLFERLRCMKRTASKATKLLHKERSSGFPIF</sequence>
<feature type="domain" description="Protein kinase" evidence="1">
    <location>
        <begin position="1"/>
        <end position="253"/>
    </location>
</feature>
<evidence type="ECO:0000259" key="1">
    <source>
        <dbReference type="PROSITE" id="PS50011"/>
    </source>
</evidence>
<dbReference type="AlphaFoldDB" id="A0A7J7MU40"/>
<gene>
    <name evidence="2" type="ORF">GIB67_022022</name>
</gene>
<dbReference type="SMART" id="SM00220">
    <property type="entry name" value="S_TKc"/>
    <property type="match status" value="1"/>
</dbReference>
<dbReference type="InterPro" id="IPR011009">
    <property type="entry name" value="Kinase-like_dom_sf"/>
</dbReference>